<sequence length="277" mass="30245">MRMDPRRENNETPIRLGWDQAAPLYRDGLGIHLGEIAGRLADLLTPLPRLPVLDLACGPGTVLSALLAKNGIPDAVGCDFSIRMVEFARKTAAGSCGVVADQDSLPFVPESFGTVVSSMGTIFSRDPASQIQQISRILKPGGKYGFSAWGKPEETALGAVSRKVIDNWPYAYKGQIPPLESPYSAGRSPWLEHQSMKAGLTVDRVLSDRIVFRFPDTVSAAKAIIGTGRFALLMAGEGREKELLEQAMEAFLPHRNPDTGKVELENRYHLFVLVRQS</sequence>
<dbReference type="Gene3D" id="3.40.50.150">
    <property type="entry name" value="Vaccinia Virus protein VP39"/>
    <property type="match status" value="1"/>
</dbReference>
<keyword evidence="2" id="KW-0489">Methyltransferase</keyword>
<dbReference type="InterPro" id="IPR041698">
    <property type="entry name" value="Methyltransf_25"/>
</dbReference>
<gene>
    <name evidence="2" type="ORF">ENX03_01790</name>
</gene>
<evidence type="ECO:0000259" key="1">
    <source>
        <dbReference type="Pfam" id="PF13649"/>
    </source>
</evidence>
<name>A0A7C3R2I0_9BACT</name>
<dbReference type="CDD" id="cd02440">
    <property type="entry name" value="AdoMet_MTases"/>
    <property type="match status" value="1"/>
</dbReference>
<evidence type="ECO:0000313" key="2">
    <source>
        <dbReference type="EMBL" id="HFT92673.1"/>
    </source>
</evidence>
<feature type="domain" description="Methyltransferase" evidence="1">
    <location>
        <begin position="52"/>
        <end position="142"/>
    </location>
</feature>
<dbReference type="GO" id="GO:0032259">
    <property type="term" value="P:methylation"/>
    <property type="evidence" value="ECO:0007669"/>
    <property type="project" value="UniProtKB-KW"/>
</dbReference>
<dbReference type="SUPFAM" id="SSF53335">
    <property type="entry name" value="S-adenosyl-L-methionine-dependent methyltransferases"/>
    <property type="match status" value="1"/>
</dbReference>
<dbReference type="InterPro" id="IPR029063">
    <property type="entry name" value="SAM-dependent_MTases_sf"/>
</dbReference>
<organism evidence="2">
    <name type="scientific">Leptospirillum ferriphilum</name>
    <dbReference type="NCBI Taxonomy" id="178606"/>
    <lineage>
        <taxon>Bacteria</taxon>
        <taxon>Pseudomonadati</taxon>
        <taxon>Nitrospirota</taxon>
        <taxon>Nitrospiria</taxon>
        <taxon>Nitrospirales</taxon>
        <taxon>Nitrospiraceae</taxon>
        <taxon>Leptospirillum</taxon>
    </lineage>
</organism>
<dbReference type="GO" id="GO:0008168">
    <property type="term" value="F:methyltransferase activity"/>
    <property type="evidence" value="ECO:0007669"/>
    <property type="project" value="UniProtKB-KW"/>
</dbReference>
<reference evidence="2" key="1">
    <citation type="journal article" date="2020" name="mSystems">
        <title>Genome- and Community-Level Interaction Insights into Carbon Utilization and Element Cycling Functions of Hydrothermarchaeota in Hydrothermal Sediment.</title>
        <authorList>
            <person name="Zhou Z."/>
            <person name="Liu Y."/>
            <person name="Xu W."/>
            <person name="Pan J."/>
            <person name="Luo Z.H."/>
            <person name="Li M."/>
        </authorList>
    </citation>
    <scope>NUCLEOTIDE SEQUENCE [LARGE SCALE GENOMIC DNA]</scope>
    <source>
        <strain evidence="2">SpSt-902</strain>
    </source>
</reference>
<comment type="caution">
    <text evidence="2">The sequence shown here is derived from an EMBL/GenBank/DDBJ whole genome shotgun (WGS) entry which is preliminary data.</text>
</comment>
<dbReference type="PANTHER" id="PTHR43591">
    <property type="entry name" value="METHYLTRANSFERASE"/>
    <property type="match status" value="1"/>
</dbReference>
<proteinExistence type="predicted"/>
<keyword evidence="2" id="KW-0808">Transferase</keyword>
<dbReference type="AlphaFoldDB" id="A0A7C3R2I0"/>
<dbReference type="PANTHER" id="PTHR43591:SF24">
    <property type="entry name" value="2-METHOXY-6-POLYPRENYL-1,4-BENZOQUINOL METHYLASE, MITOCHONDRIAL"/>
    <property type="match status" value="1"/>
</dbReference>
<accession>A0A7C3R2I0</accession>
<dbReference type="EMBL" id="DTMM01000034">
    <property type="protein sequence ID" value="HFT92673.1"/>
    <property type="molecule type" value="Genomic_DNA"/>
</dbReference>
<protein>
    <submittedName>
        <fullName evidence="2">Class I SAM-dependent methyltransferase</fullName>
    </submittedName>
</protein>
<dbReference type="Pfam" id="PF13649">
    <property type="entry name" value="Methyltransf_25"/>
    <property type="match status" value="1"/>
</dbReference>